<organism evidence="1 2">
    <name type="scientific">Pseudorhizobium tarimense</name>
    <dbReference type="NCBI Taxonomy" id="1079109"/>
    <lineage>
        <taxon>Bacteria</taxon>
        <taxon>Pseudomonadati</taxon>
        <taxon>Pseudomonadota</taxon>
        <taxon>Alphaproteobacteria</taxon>
        <taxon>Hyphomicrobiales</taxon>
        <taxon>Rhizobiaceae</taxon>
        <taxon>Rhizobium/Agrobacterium group</taxon>
        <taxon>Pseudorhizobium</taxon>
    </lineage>
</organism>
<sequence length="206" mass="22779">MYDTALSIAALRALAIVAVLCATAWPLSLLYHEPRLVALQCALSLAPAMRGLLSQKLTEYARVMDFRRDVVLEIIAKGGALHDRHHAGYHHGQLLGHRHRQDLKYRAGNGHLLLPCTAALSVHAWRMAFVFRRLGWNAARQLLSAVNWQADRVVLPRYVDTGTFGQFTWADNLVAVPAQAIIQPITPPLFSAFVMARQAAPSAKST</sequence>
<dbReference type="Proteomes" id="UP001549031">
    <property type="component" value="Unassembled WGS sequence"/>
</dbReference>
<proteinExistence type="predicted"/>
<comment type="caution">
    <text evidence="1">The sequence shown here is derived from an EMBL/GenBank/DDBJ whole genome shotgun (WGS) entry which is preliminary data.</text>
</comment>
<dbReference type="EMBL" id="JBEPLJ010000005">
    <property type="protein sequence ID" value="MET3585389.1"/>
    <property type="molecule type" value="Genomic_DNA"/>
</dbReference>
<evidence type="ECO:0000313" key="1">
    <source>
        <dbReference type="EMBL" id="MET3585389.1"/>
    </source>
</evidence>
<dbReference type="Pfam" id="PF13440">
    <property type="entry name" value="Polysacc_synt_3"/>
    <property type="match status" value="1"/>
</dbReference>
<name>A0ABV2H4A8_9HYPH</name>
<accession>A0ABV2H4A8</accession>
<keyword evidence="2" id="KW-1185">Reference proteome</keyword>
<protein>
    <submittedName>
        <fullName evidence="1">O-antigen/teichoic acid export membrane protein</fullName>
    </submittedName>
</protein>
<gene>
    <name evidence="1" type="ORF">ABID21_001498</name>
</gene>
<reference evidence="1 2" key="1">
    <citation type="submission" date="2024-06" db="EMBL/GenBank/DDBJ databases">
        <title>Genomic Encyclopedia of Type Strains, Phase IV (KMG-IV): sequencing the most valuable type-strain genomes for metagenomic binning, comparative biology and taxonomic classification.</title>
        <authorList>
            <person name="Goeker M."/>
        </authorList>
    </citation>
    <scope>NUCLEOTIDE SEQUENCE [LARGE SCALE GENOMIC DNA]</scope>
    <source>
        <strain evidence="1 2">DSM 105042</strain>
    </source>
</reference>
<evidence type="ECO:0000313" key="2">
    <source>
        <dbReference type="Proteomes" id="UP001549031"/>
    </source>
</evidence>